<evidence type="ECO:0000256" key="1">
    <source>
        <dbReference type="SAM" id="SignalP"/>
    </source>
</evidence>
<keyword evidence="3" id="KW-1185">Reference proteome</keyword>
<feature type="chain" id="PRO_5042604609" evidence="1">
    <location>
        <begin position="28"/>
        <end position="183"/>
    </location>
</feature>
<dbReference type="NCBIfam" id="TIGR04155">
    <property type="entry name" value="cyano_PEP"/>
    <property type="match status" value="1"/>
</dbReference>
<dbReference type="RefSeq" id="WP_281482654.1">
    <property type="nucleotide sequence ID" value="NZ_CP124543.1"/>
</dbReference>
<accession>A0AAJ6NS20</accession>
<dbReference type="AlphaFoldDB" id="A0AAJ6NS20"/>
<dbReference type="InterPro" id="IPR026374">
    <property type="entry name" value="Cyano_PEP"/>
</dbReference>
<evidence type="ECO:0000313" key="3">
    <source>
        <dbReference type="Proteomes" id="UP001223520"/>
    </source>
</evidence>
<name>A0AAJ6NS20_9CYAN</name>
<feature type="signal peptide" evidence="1">
    <location>
        <begin position="1"/>
        <end position="27"/>
    </location>
</feature>
<evidence type="ECO:0000313" key="2">
    <source>
        <dbReference type="EMBL" id="WGV25353.1"/>
    </source>
</evidence>
<dbReference type="Proteomes" id="UP001223520">
    <property type="component" value="Chromosome"/>
</dbReference>
<dbReference type="EMBL" id="CP124543">
    <property type="protein sequence ID" value="WGV25353.1"/>
    <property type="molecule type" value="Genomic_DNA"/>
</dbReference>
<gene>
    <name evidence="2" type="ORF">QI031_27010</name>
</gene>
<proteinExistence type="predicted"/>
<reference evidence="2 3" key="1">
    <citation type="journal article" date="2023" name="Limnol Oceanogr Lett">
        <title>Environmental adaptations by the intertidal Antarctic cyanobacterium Halotia branconii CENA392 as revealed using long-read genome sequencing.</title>
        <authorList>
            <person name="Dextro R.B."/>
            <person name="Delbaje E."/>
            <person name="Freitas P.N.N."/>
            <person name="Geraldes V."/>
            <person name="Pinto E."/>
            <person name="Long P.F."/>
            <person name="Fiore M.F."/>
        </authorList>
    </citation>
    <scope>NUCLEOTIDE SEQUENCE [LARGE SCALE GENOMIC DNA]</scope>
    <source>
        <strain evidence="2 3">CENA392</strain>
    </source>
</reference>
<keyword evidence="1" id="KW-0732">Signal</keyword>
<dbReference type="KEGG" id="hbq:QI031_27010"/>
<sequence>MKFAQNLGIAAVTAISVAVVGANPTQAAVINYDFIVNAISGDNPGQYYGSLSYDDSTLIKTGEETLGTNNGLTIGFNYLGNDYTERDDLDYDSFPVISFQDGKLSGLSYLVEDQFFISNNLEDPDVGGANFYSIVSADLTSATQVGSVTYSKVPEPMTVSGTLVAGTIGMWLKRKKKASTVAK</sequence>
<dbReference type="NCBIfam" id="TIGR02595">
    <property type="entry name" value="PEP_CTERM"/>
    <property type="match status" value="1"/>
</dbReference>
<protein>
    <submittedName>
        <fullName evidence="2">PEP-CTERM sorting domain-containing protein</fullName>
    </submittedName>
</protein>
<dbReference type="InterPro" id="IPR013424">
    <property type="entry name" value="Ice-binding_C"/>
</dbReference>
<organism evidence="2 3">
    <name type="scientific">Halotia branconii CENA392</name>
    <dbReference type="NCBI Taxonomy" id="1539056"/>
    <lineage>
        <taxon>Bacteria</taxon>
        <taxon>Bacillati</taxon>
        <taxon>Cyanobacteriota</taxon>
        <taxon>Cyanophyceae</taxon>
        <taxon>Nostocales</taxon>
        <taxon>Nodulariaceae</taxon>
        <taxon>Halotia</taxon>
    </lineage>
</organism>